<keyword evidence="2" id="KW-1133">Transmembrane helix</keyword>
<dbReference type="PROSITE" id="PS00194">
    <property type="entry name" value="THIOREDOXIN_1"/>
    <property type="match status" value="1"/>
</dbReference>
<keyword evidence="1" id="KW-0676">Redox-active center</keyword>
<dbReference type="EMBL" id="CP089982">
    <property type="protein sequence ID" value="WXA93832.1"/>
    <property type="molecule type" value="Genomic_DNA"/>
</dbReference>
<feature type="transmembrane region" description="Helical" evidence="2">
    <location>
        <begin position="20"/>
        <end position="41"/>
    </location>
</feature>
<name>A0ABZ2K936_9BACT</name>
<dbReference type="Proteomes" id="UP001379533">
    <property type="component" value="Chromosome"/>
</dbReference>
<keyword evidence="2" id="KW-0812">Transmembrane</keyword>
<gene>
    <name evidence="4" type="ORF">LZC95_46185</name>
</gene>
<dbReference type="RefSeq" id="WP_394844432.1">
    <property type="nucleotide sequence ID" value="NZ_CP089982.1"/>
</dbReference>
<dbReference type="InterPro" id="IPR050553">
    <property type="entry name" value="Thioredoxin_ResA/DsbE_sf"/>
</dbReference>
<reference evidence="4 5" key="1">
    <citation type="submission" date="2021-12" db="EMBL/GenBank/DDBJ databases">
        <title>Discovery of the Pendulisporaceae a myxobacterial family with distinct sporulation behavior and unique specialized metabolism.</title>
        <authorList>
            <person name="Garcia R."/>
            <person name="Popoff A."/>
            <person name="Bader C.D."/>
            <person name="Loehr J."/>
            <person name="Walesch S."/>
            <person name="Walt C."/>
            <person name="Boldt J."/>
            <person name="Bunk B."/>
            <person name="Haeckl F.J.F.P.J."/>
            <person name="Gunesch A.P."/>
            <person name="Birkelbach J."/>
            <person name="Nuebel U."/>
            <person name="Pietschmann T."/>
            <person name="Bach T."/>
            <person name="Mueller R."/>
        </authorList>
    </citation>
    <scope>NUCLEOTIDE SEQUENCE [LARGE SCALE GENOMIC DNA]</scope>
    <source>
        <strain evidence="4 5">MSr12523</strain>
    </source>
</reference>
<evidence type="ECO:0000313" key="4">
    <source>
        <dbReference type="EMBL" id="WXA93832.1"/>
    </source>
</evidence>
<dbReference type="InterPro" id="IPR036249">
    <property type="entry name" value="Thioredoxin-like_sf"/>
</dbReference>
<dbReference type="CDD" id="cd02966">
    <property type="entry name" value="TlpA_like_family"/>
    <property type="match status" value="1"/>
</dbReference>
<keyword evidence="5" id="KW-1185">Reference proteome</keyword>
<evidence type="ECO:0000259" key="3">
    <source>
        <dbReference type="PROSITE" id="PS51352"/>
    </source>
</evidence>
<dbReference type="PANTHER" id="PTHR42852">
    <property type="entry name" value="THIOL:DISULFIDE INTERCHANGE PROTEIN DSBE"/>
    <property type="match status" value="1"/>
</dbReference>
<dbReference type="InterPro" id="IPR017937">
    <property type="entry name" value="Thioredoxin_CS"/>
</dbReference>
<evidence type="ECO:0000313" key="5">
    <source>
        <dbReference type="Proteomes" id="UP001379533"/>
    </source>
</evidence>
<evidence type="ECO:0000256" key="1">
    <source>
        <dbReference type="ARBA" id="ARBA00023284"/>
    </source>
</evidence>
<keyword evidence="2" id="KW-0472">Membrane</keyword>
<evidence type="ECO:0000256" key="2">
    <source>
        <dbReference type="SAM" id="Phobius"/>
    </source>
</evidence>
<dbReference type="SUPFAM" id="SSF52833">
    <property type="entry name" value="Thioredoxin-like"/>
    <property type="match status" value="1"/>
</dbReference>
<organism evidence="4 5">
    <name type="scientific">Pendulispora brunnea</name>
    <dbReference type="NCBI Taxonomy" id="2905690"/>
    <lineage>
        <taxon>Bacteria</taxon>
        <taxon>Pseudomonadati</taxon>
        <taxon>Myxococcota</taxon>
        <taxon>Myxococcia</taxon>
        <taxon>Myxococcales</taxon>
        <taxon>Sorangiineae</taxon>
        <taxon>Pendulisporaceae</taxon>
        <taxon>Pendulispora</taxon>
    </lineage>
</organism>
<dbReference type="PROSITE" id="PS51352">
    <property type="entry name" value="THIOREDOXIN_2"/>
    <property type="match status" value="1"/>
</dbReference>
<feature type="domain" description="Thioredoxin" evidence="3">
    <location>
        <begin position="61"/>
        <end position="207"/>
    </location>
</feature>
<proteinExistence type="predicted"/>
<sequence>MPDATKGGLPSRSSFAGLTSAAYVGFVLAAGVLVYSFVSVAREGETRRRCAPMCLLHPEYAATNRRAPDFSLKDMKGETVSLSQFRGKTVVLNFWTKTCGPCLEELPSIADLTKILRERSNDVVVLTVSVDQGPADVEDTLKAVLHDPPPFPILFDPDNEIVAGKYGTNLFPETWVIDPRGIIRARFDGKRNWSSSAVVELVDQLRAGGYCPMEVHDGRPNGEGAKVCEDVGGS</sequence>
<dbReference type="InterPro" id="IPR013766">
    <property type="entry name" value="Thioredoxin_domain"/>
</dbReference>
<accession>A0ABZ2K936</accession>
<dbReference type="InterPro" id="IPR000866">
    <property type="entry name" value="AhpC/TSA"/>
</dbReference>
<dbReference type="Gene3D" id="3.40.30.10">
    <property type="entry name" value="Glutaredoxin"/>
    <property type="match status" value="1"/>
</dbReference>
<dbReference type="Pfam" id="PF00578">
    <property type="entry name" value="AhpC-TSA"/>
    <property type="match status" value="1"/>
</dbReference>
<protein>
    <submittedName>
        <fullName evidence="4">TlpA family protein disulfide reductase</fullName>
    </submittedName>
</protein>
<dbReference type="PANTHER" id="PTHR42852:SF17">
    <property type="entry name" value="THIOREDOXIN-LIKE PROTEIN HI_1115"/>
    <property type="match status" value="1"/>
</dbReference>